<comment type="caution">
    <text evidence="1">The sequence shown here is derived from an EMBL/GenBank/DDBJ whole genome shotgun (WGS) entry which is preliminary data.</text>
</comment>
<evidence type="ECO:0008006" key="3">
    <source>
        <dbReference type="Google" id="ProtNLM"/>
    </source>
</evidence>
<evidence type="ECO:0000313" key="2">
    <source>
        <dbReference type="Proteomes" id="UP001552299"/>
    </source>
</evidence>
<reference evidence="1 2" key="1">
    <citation type="journal article" date="2024" name="Plant Biotechnol. J.">
        <title>Dendrobium thyrsiflorum genome and its molecular insights into genes involved in important horticultural traits.</title>
        <authorList>
            <person name="Chen B."/>
            <person name="Wang J.Y."/>
            <person name="Zheng P.J."/>
            <person name="Li K.L."/>
            <person name="Liang Y.M."/>
            <person name="Chen X.F."/>
            <person name="Zhang C."/>
            <person name="Zhao X."/>
            <person name="He X."/>
            <person name="Zhang G.Q."/>
            <person name="Liu Z.J."/>
            <person name="Xu Q."/>
        </authorList>
    </citation>
    <scope>NUCLEOTIDE SEQUENCE [LARGE SCALE GENOMIC DNA]</scope>
    <source>
        <strain evidence="1">GZMU011</strain>
    </source>
</reference>
<organism evidence="1 2">
    <name type="scientific">Dendrobium thyrsiflorum</name>
    <name type="common">Pinecone-like raceme dendrobium</name>
    <name type="synonym">Orchid</name>
    <dbReference type="NCBI Taxonomy" id="117978"/>
    <lineage>
        <taxon>Eukaryota</taxon>
        <taxon>Viridiplantae</taxon>
        <taxon>Streptophyta</taxon>
        <taxon>Embryophyta</taxon>
        <taxon>Tracheophyta</taxon>
        <taxon>Spermatophyta</taxon>
        <taxon>Magnoliopsida</taxon>
        <taxon>Liliopsida</taxon>
        <taxon>Asparagales</taxon>
        <taxon>Orchidaceae</taxon>
        <taxon>Epidendroideae</taxon>
        <taxon>Malaxideae</taxon>
        <taxon>Dendrobiinae</taxon>
        <taxon>Dendrobium</taxon>
    </lineage>
</organism>
<dbReference type="PANTHER" id="PTHR47481">
    <property type="match status" value="1"/>
</dbReference>
<proteinExistence type="predicted"/>
<dbReference type="EMBL" id="JANQDX010000011">
    <property type="protein sequence ID" value="KAL0916224.1"/>
    <property type="molecule type" value="Genomic_DNA"/>
</dbReference>
<dbReference type="Proteomes" id="UP001552299">
    <property type="component" value="Unassembled WGS sequence"/>
</dbReference>
<dbReference type="PANTHER" id="PTHR47481:SF22">
    <property type="entry name" value="RETROTRANSPOSON GAG DOMAIN-CONTAINING PROTEIN"/>
    <property type="match status" value="1"/>
</dbReference>
<evidence type="ECO:0000313" key="1">
    <source>
        <dbReference type="EMBL" id="KAL0916224.1"/>
    </source>
</evidence>
<sequence length="197" mass="21352">MAASSSSPLDDTSASMDATAPIIPSTLKFVVANLRHLVPVQLSQENYAIWRSQILKIFQANGFLSFLDSSSPLLLSDSSITESSPPQSRSVQWTLTDQNLSASLCSTISPAVLPYVLNLNSTAAIWAALQTRFQSTNRSKVIQLKNELHSVSLKNGSMTQYLSDIKAIVDQIAAAGLGVDTEDIILYILNGLHFLIK</sequence>
<name>A0ABD0UUG5_DENTH</name>
<dbReference type="Pfam" id="PF14223">
    <property type="entry name" value="Retrotran_gag_2"/>
    <property type="match status" value="1"/>
</dbReference>
<protein>
    <recommendedName>
        <fullName evidence="3">Retrotransposon Copia-like N-terminal domain-containing protein</fullName>
    </recommendedName>
</protein>
<gene>
    <name evidence="1" type="ORF">M5K25_013717</name>
</gene>
<accession>A0ABD0UUG5</accession>
<dbReference type="AlphaFoldDB" id="A0ABD0UUG5"/>
<keyword evidence="2" id="KW-1185">Reference proteome</keyword>